<dbReference type="EMBL" id="JAHXPT010000007">
    <property type="protein sequence ID" value="MBW6410431.1"/>
    <property type="molecule type" value="Genomic_DNA"/>
</dbReference>
<name>A0ABS7ARZ9_9CLOT</name>
<sequence>MFNISINKKSLKILITLTISIMFIIVLFTLFLKNKDLNKLNQASKNIVHLNSSLKSKEKDGTFDSSSACKLLNSNKSSLDKSIANLNTLKLNDKNLETLKNQLYDYSKLNFKLYNSSLAILNNENAENFEKLYEDLIKSEKDVLLATDNLSKKGLAISFPKEANIFFSNINRYVNGLYKNNREKDIYDEQKRDFICTMNEILNDFTSLQEDFRPAISKIREDNRDLSILLCDINNKRSSFNDIKNKSYSVSIPVGTDKCYESLEEMLNSFESYINSFERNVKTEFNLSSNKKDNIESLYEDTSNKYLDFLECLDTFKTSIYSYKN</sequence>
<feature type="transmembrane region" description="Helical" evidence="1">
    <location>
        <begin position="12"/>
        <end position="32"/>
    </location>
</feature>
<gene>
    <name evidence="2" type="ORF">KYD98_10030</name>
</gene>
<evidence type="ECO:0000313" key="2">
    <source>
        <dbReference type="EMBL" id="MBW6410431.1"/>
    </source>
</evidence>
<dbReference type="Proteomes" id="UP001519921">
    <property type="component" value="Unassembled WGS sequence"/>
</dbReference>
<protein>
    <submittedName>
        <fullName evidence="2">Uncharacterized protein</fullName>
    </submittedName>
</protein>
<organism evidence="2 3">
    <name type="scientific">Clostridium weizhouense</name>
    <dbReference type="NCBI Taxonomy" id="2859781"/>
    <lineage>
        <taxon>Bacteria</taxon>
        <taxon>Bacillati</taxon>
        <taxon>Bacillota</taxon>
        <taxon>Clostridia</taxon>
        <taxon>Eubacteriales</taxon>
        <taxon>Clostridiaceae</taxon>
        <taxon>Clostridium</taxon>
    </lineage>
</organism>
<evidence type="ECO:0000256" key="1">
    <source>
        <dbReference type="SAM" id="Phobius"/>
    </source>
</evidence>
<keyword evidence="1" id="KW-1133">Transmembrane helix</keyword>
<evidence type="ECO:0000313" key="3">
    <source>
        <dbReference type="Proteomes" id="UP001519921"/>
    </source>
</evidence>
<proteinExistence type="predicted"/>
<keyword evidence="1" id="KW-0472">Membrane</keyword>
<keyword evidence="3" id="KW-1185">Reference proteome</keyword>
<reference evidence="2 3" key="1">
    <citation type="submission" date="2021-07" db="EMBL/GenBank/DDBJ databases">
        <title>Clostridium weizhouense sp. nov., an anaerobic bacterium isolated from activated sludge of Petroleum wastewater.</title>
        <authorList>
            <person name="Li Q."/>
        </authorList>
    </citation>
    <scope>NUCLEOTIDE SEQUENCE [LARGE SCALE GENOMIC DNA]</scope>
    <source>
        <strain evidence="2 3">YB-6</strain>
    </source>
</reference>
<keyword evidence="1" id="KW-0812">Transmembrane</keyword>
<comment type="caution">
    <text evidence="2">The sequence shown here is derived from an EMBL/GenBank/DDBJ whole genome shotgun (WGS) entry which is preliminary data.</text>
</comment>
<dbReference type="RefSeq" id="WP_219779742.1">
    <property type="nucleotide sequence ID" value="NZ_JAHXPT010000007.1"/>
</dbReference>
<accession>A0ABS7ARZ9</accession>